<dbReference type="EMBL" id="CP014323">
    <property type="protein sequence ID" value="AMJ99788.1"/>
    <property type="molecule type" value="Genomic_DNA"/>
</dbReference>
<dbReference type="Gene3D" id="3.40.50.300">
    <property type="entry name" value="P-loop containing nucleotide triphosphate hydrolases"/>
    <property type="match status" value="1"/>
</dbReference>
<gene>
    <name evidence="1" type="ORF">AVL55_17475</name>
</gene>
<sequence>MYRLSLVHKIEKTLSPKVVSAQTPHFGINWCVYHVPKTAGSSLRQSFINSFGERAVFGIYRNTGANSLRKGKPIWIPKRSSVVFGHLPTHENHQIMFPNAKKITWVREPLERVWSLLGHYFSIGEQSPQYKAITELYINKGIVKKEAIFERVLKDKLLYKSTHVYSNYFTAIPLSEFDFVGSVHRNVEDLTRLQKLLGKSIAESNENIRDSKKTFPKSLRYLEKELEAEYEIVSDYL</sequence>
<dbReference type="OrthoDB" id="7981249at2"/>
<organism evidence="1 2">
    <name type="scientific">Alteromonas macleodii</name>
    <name type="common">Pseudoalteromonas macleodii</name>
    <dbReference type="NCBI Taxonomy" id="28108"/>
    <lineage>
        <taxon>Bacteria</taxon>
        <taxon>Pseudomonadati</taxon>
        <taxon>Pseudomonadota</taxon>
        <taxon>Gammaproteobacteria</taxon>
        <taxon>Alteromonadales</taxon>
        <taxon>Alteromonadaceae</taxon>
        <taxon>Alteromonas/Salinimonas group</taxon>
        <taxon>Alteromonas</taxon>
    </lineage>
</organism>
<protein>
    <recommendedName>
        <fullName evidence="3">Sulfotransferase family protein</fullName>
    </recommendedName>
</protein>
<dbReference type="RefSeq" id="WP_061095972.1">
    <property type="nucleotide sequence ID" value="NZ_CP014323.1"/>
</dbReference>
<evidence type="ECO:0000313" key="2">
    <source>
        <dbReference type="Proteomes" id="UP000063991"/>
    </source>
</evidence>
<evidence type="ECO:0008006" key="3">
    <source>
        <dbReference type="Google" id="ProtNLM"/>
    </source>
</evidence>
<evidence type="ECO:0000313" key="1">
    <source>
        <dbReference type="EMBL" id="AMJ99788.1"/>
    </source>
</evidence>
<dbReference type="SUPFAM" id="SSF52540">
    <property type="entry name" value="P-loop containing nucleoside triphosphate hydrolases"/>
    <property type="match status" value="1"/>
</dbReference>
<dbReference type="AlphaFoldDB" id="A0A126Q5R9"/>
<proteinExistence type="predicted"/>
<dbReference type="InterPro" id="IPR027417">
    <property type="entry name" value="P-loop_NTPase"/>
</dbReference>
<reference evidence="1 2" key="1">
    <citation type="submission" date="2015-12" db="EMBL/GenBank/DDBJ databases">
        <authorList>
            <person name="Shamseldin A."/>
            <person name="Moawad H."/>
            <person name="Abd El-Rahim W.M."/>
            <person name="Sadowsky M.J."/>
        </authorList>
    </citation>
    <scope>NUCLEOTIDE SEQUENCE [LARGE SCALE GENOMIC DNA]</scope>
    <source>
        <strain evidence="1 2">D7</strain>
    </source>
</reference>
<accession>A0A126Q5R9</accession>
<name>A0A126Q5R9_ALTMA</name>
<dbReference type="Proteomes" id="UP000063991">
    <property type="component" value="Chromosome"/>
</dbReference>